<proteinExistence type="predicted"/>
<evidence type="ECO:0000313" key="1">
    <source>
        <dbReference type="EMBL" id="PPK46983.1"/>
    </source>
</evidence>
<dbReference type="AlphaFoldDB" id="A0A2S6FW16"/>
<evidence type="ECO:0000313" key="2">
    <source>
        <dbReference type="Proteomes" id="UP000239863"/>
    </source>
</evidence>
<reference evidence="1 2" key="1">
    <citation type="submission" date="2018-02" db="EMBL/GenBank/DDBJ databases">
        <title>Genomic Encyclopedia of Archaeal and Bacterial Type Strains, Phase II (KMG-II): from individual species to whole genera.</title>
        <authorList>
            <person name="Goeker M."/>
        </authorList>
    </citation>
    <scope>NUCLEOTIDE SEQUENCE [LARGE SCALE GENOMIC DNA]</scope>
    <source>
        <strain evidence="1 2">DSM 15099</strain>
    </source>
</reference>
<dbReference type="Proteomes" id="UP000239863">
    <property type="component" value="Unassembled WGS sequence"/>
</dbReference>
<accession>A0A2S6FW16</accession>
<sequence>MKKNVLTKSILTLILGTIIITSAIIPVTRAGEPPEPEMAVIEYNINI</sequence>
<name>A0A2S6FW16_9CLOT</name>
<dbReference type="EMBL" id="PTIS01000014">
    <property type="protein sequence ID" value="PPK46983.1"/>
    <property type="molecule type" value="Genomic_DNA"/>
</dbReference>
<comment type="caution">
    <text evidence="1">The sequence shown here is derived from an EMBL/GenBank/DDBJ whole genome shotgun (WGS) entry which is preliminary data.</text>
</comment>
<organism evidence="1 2">
    <name type="scientific">Clostridium algidicarnis DSM 15099</name>
    <dbReference type="NCBI Taxonomy" id="1121295"/>
    <lineage>
        <taxon>Bacteria</taxon>
        <taxon>Bacillati</taxon>
        <taxon>Bacillota</taxon>
        <taxon>Clostridia</taxon>
        <taxon>Eubacteriales</taxon>
        <taxon>Clostridiaceae</taxon>
        <taxon>Clostridium</taxon>
    </lineage>
</organism>
<protein>
    <submittedName>
        <fullName evidence="1">Uncharacterized protein</fullName>
    </submittedName>
</protein>
<gene>
    <name evidence="1" type="ORF">BD821_11423</name>
</gene>
<dbReference type="RefSeq" id="WP_169994113.1">
    <property type="nucleotide sequence ID" value="NZ_PTIS01000014.1"/>
</dbReference>